<protein>
    <submittedName>
        <fullName evidence="1">YheC/YheD family protein</fullName>
    </submittedName>
</protein>
<evidence type="ECO:0000313" key="2">
    <source>
        <dbReference type="Proteomes" id="UP001631969"/>
    </source>
</evidence>
<dbReference type="EMBL" id="JBJURJ010000017">
    <property type="protein sequence ID" value="MFM9331158.1"/>
    <property type="molecule type" value="Genomic_DNA"/>
</dbReference>
<sequence>MSLLSRKYPWSKWQKHLVLARDPALREFLPDTAVLKEETLLDFLNRYPVVFVKPSCGGGGRGVVKISVLEEGQTEIQTTETRTVAELPQVYHTVKGYLGQKEYIVQQGVSLIRIDDRPIDFRTLLLRPGKTWRYMGVMGKLAVRDQIVTNHCRGGSSLTFSGAMKESKELQEEGIQELEKRLEQLSRQIAAAMQRRFPLVAELGLDIGIDENLKLWLIEANTRPQYKLFRDHEDPMLYNRIGAIIKTIRLPLS</sequence>
<evidence type="ECO:0000313" key="1">
    <source>
        <dbReference type="EMBL" id="MFM9331158.1"/>
    </source>
</evidence>
<name>A0ACC7P2D3_9BACL</name>
<comment type="caution">
    <text evidence="1">The sequence shown here is derived from an EMBL/GenBank/DDBJ whole genome shotgun (WGS) entry which is preliminary data.</text>
</comment>
<keyword evidence="2" id="KW-1185">Reference proteome</keyword>
<accession>A0ACC7P2D3</accession>
<proteinExistence type="predicted"/>
<organism evidence="1 2">
    <name type="scientific">Paenibacillus mesotrionivorans</name>
    <dbReference type="NCBI Taxonomy" id="3160968"/>
    <lineage>
        <taxon>Bacteria</taxon>
        <taxon>Bacillati</taxon>
        <taxon>Bacillota</taxon>
        <taxon>Bacilli</taxon>
        <taxon>Bacillales</taxon>
        <taxon>Paenibacillaceae</taxon>
        <taxon>Paenibacillus</taxon>
    </lineage>
</organism>
<gene>
    <name evidence="1" type="ORF">ACI1P1_22955</name>
</gene>
<dbReference type="Proteomes" id="UP001631969">
    <property type="component" value="Unassembled WGS sequence"/>
</dbReference>
<reference evidence="1" key="1">
    <citation type="submission" date="2024-12" db="EMBL/GenBank/DDBJ databases">
        <authorList>
            <person name="Wu N."/>
        </authorList>
    </citation>
    <scope>NUCLEOTIDE SEQUENCE</scope>
    <source>
        <strain evidence="1">P15</strain>
    </source>
</reference>